<reference evidence="3 4" key="1">
    <citation type="submission" date="2019-08" db="EMBL/GenBank/DDBJ databases">
        <title>Draft genome sequences of two oriental melons (Cucumis melo L. var makuwa).</title>
        <authorList>
            <person name="Kwon S.-Y."/>
        </authorList>
    </citation>
    <scope>NUCLEOTIDE SEQUENCE [LARGE SCALE GENOMIC DNA]</scope>
    <source>
        <strain evidence="4">cv. Chang Bougi</strain>
        <tissue evidence="3">Leaf</tissue>
    </source>
</reference>
<dbReference type="AlphaFoldDB" id="A0A5D3E582"/>
<gene>
    <name evidence="3" type="ORF">E5676_scaffold455G003200</name>
</gene>
<evidence type="ECO:0000256" key="2">
    <source>
        <dbReference type="SAM" id="Phobius"/>
    </source>
</evidence>
<keyword evidence="2" id="KW-1133">Transmembrane helix</keyword>
<proteinExistence type="predicted"/>
<dbReference type="GO" id="GO:0016740">
    <property type="term" value="F:transferase activity"/>
    <property type="evidence" value="ECO:0007669"/>
    <property type="project" value="UniProtKB-KW"/>
</dbReference>
<accession>A0A5D3E582</accession>
<evidence type="ECO:0000313" key="3">
    <source>
        <dbReference type="EMBL" id="TYK31062.1"/>
    </source>
</evidence>
<feature type="transmembrane region" description="Helical" evidence="2">
    <location>
        <begin position="157"/>
        <end position="181"/>
    </location>
</feature>
<keyword evidence="3" id="KW-0808">Transferase</keyword>
<protein>
    <submittedName>
        <fullName evidence="3">Heparan-alpha-glucosaminide N-acetyltransferase-like</fullName>
    </submittedName>
</protein>
<organism evidence="3 4">
    <name type="scientific">Cucumis melo var. makuwa</name>
    <name type="common">Oriental melon</name>
    <dbReference type="NCBI Taxonomy" id="1194695"/>
    <lineage>
        <taxon>Eukaryota</taxon>
        <taxon>Viridiplantae</taxon>
        <taxon>Streptophyta</taxon>
        <taxon>Embryophyta</taxon>
        <taxon>Tracheophyta</taxon>
        <taxon>Spermatophyta</taxon>
        <taxon>Magnoliopsida</taxon>
        <taxon>eudicotyledons</taxon>
        <taxon>Gunneridae</taxon>
        <taxon>Pentapetalae</taxon>
        <taxon>rosids</taxon>
        <taxon>fabids</taxon>
        <taxon>Cucurbitales</taxon>
        <taxon>Cucurbitaceae</taxon>
        <taxon>Benincaseae</taxon>
        <taxon>Cucumis</taxon>
    </lineage>
</organism>
<evidence type="ECO:0000256" key="1">
    <source>
        <dbReference type="SAM" id="MobiDB-lite"/>
    </source>
</evidence>
<name>A0A5D3E582_CUCMM</name>
<comment type="caution">
    <text evidence="3">The sequence shown here is derived from an EMBL/GenBank/DDBJ whole genome shotgun (WGS) entry which is preliminary data.</text>
</comment>
<feature type="region of interest" description="Disordered" evidence="1">
    <location>
        <begin position="18"/>
        <end position="46"/>
    </location>
</feature>
<evidence type="ECO:0000313" key="4">
    <source>
        <dbReference type="Proteomes" id="UP000321947"/>
    </source>
</evidence>
<dbReference type="PANTHER" id="PTHR31061:SF5">
    <property type="entry name" value="HEPARAN-ALPHA-GLUCOSAMINIDE N-ACETYLTRANSFERASE CATALYTIC DOMAIN-CONTAINING PROTEIN"/>
    <property type="match status" value="1"/>
</dbReference>
<dbReference type="EMBL" id="SSTD01000141">
    <property type="protein sequence ID" value="TYK31062.1"/>
    <property type="molecule type" value="Genomic_DNA"/>
</dbReference>
<keyword evidence="2" id="KW-0812">Transmembrane</keyword>
<sequence length="224" mass="24959">MPNLVVVKPPLEEIHHRCAHHHRKPTRAQSSSNPPPPLCSPLEGLSQPSPPPCSAVSITILVDTAESSKLFLDNIQGMEGLSFSTRDKGSIRDGTPSWCLALFELEGLLSSISAILSDTIGIHYGHVLLHSKFFVDSFSKAEAIAIPINKQLYRFSYFYFTVEAAGIVFSGNFAAFINGWYYKDPENSLNDVATCCNWYWIIFSLKINDWENNQIATSTIMTIF</sequence>
<keyword evidence="2" id="KW-0472">Membrane</keyword>
<dbReference type="PANTHER" id="PTHR31061">
    <property type="entry name" value="LD22376P"/>
    <property type="match status" value="1"/>
</dbReference>
<dbReference type="Proteomes" id="UP000321947">
    <property type="component" value="Unassembled WGS sequence"/>
</dbReference>